<reference evidence="1 2" key="1">
    <citation type="journal article" date="2007" name="Nature">
        <title>Evolution of genes and genomes on the Drosophila phylogeny.</title>
        <authorList>
            <consortium name="Drosophila 12 Genomes Consortium"/>
            <person name="Clark A.G."/>
            <person name="Eisen M.B."/>
            <person name="Smith D.R."/>
            <person name="Bergman C.M."/>
            <person name="Oliver B."/>
            <person name="Markow T.A."/>
            <person name="Kaufman T.C."/>
            <person name="Kellis M."/>
            <person name="Gelbart W."/>
            <person name="Iyer V.N."/>
            <person name="Pollard D.A."/>
            <person name="Sackton T.B."/>
            <person name="Larracuente A.M."/>
            <person name="Singh N.D."/>
            <person name="Abad J.P."/>
            <person name="Abt D.N."/>
            <person name="Adryan B."/>
            <person name="Aguade M."/>
            <person name="Akashi H."/>
            <person name="Anderson W.W."/>
            <person name="Aquadro C.F."/>
            <person name="Ardell D.H."/>
            <person name="Arguello R."/>
            <person name="Artieri C.G."/>
            <person name="Barbash D.A."/>
            <person name="Barker D."/>
            <person name="Barsanti P."/>
            <person name="Batterham P."/>
            <person name="Batzoglou S."/>
            <person name="Begun D."/>
            <person name="Bhutkar A."/>
            <person name="Blanco E."/>
            <person name="Bosak S.A."/>
            <person name="Bradley R.K."/>
            <person name="Brand A.D."/>
            <person name="Brent M.R."/>
            <person name="Brooks A.N."/>
            <person name="Brown R.H."/>
            <person name="Butlin R.K."/>
            <person name="Caggese C."/>
            <person name="Calvi B.R."/>
            <person name="Bernardo de Carvalho A."/>
            <person name="Caspi A."/>
            <person name="Castrezana S."/>
            <person name="Celniker S.E."/>
            <person name="Chang J.L."/>
            <person name="Chapple C."/>
            <person name="Chatterji S."/>
            <person name="Chinwalla A."/>
            <person name="Civetta A."/>
            <person name="Clifton S.W."/>
            <person name="Comeron J.M."/>
            <person name="Costello J.C."/>
            <person name="Coyne J.A."/>
            <person name="Daub J."/>
            <person name="David R.G."/>
            <person name="Delcher A.L."/>
            <person name="Delehaunty K."/>
            <person name="Do C.B."/>
            <person name="Ebling H."/>
            <person name="Edwards K."/>
            <person name="Eickbush T."/>
            <person name="Evans J.D."/>
            <person name="Filipski A."/>
            <person name="Findeiss S."/>
            <person name="Freyhult E."/>
            <person name="Fulton L."/>
            <person name="Fulton R."/>
            <person name="Garcia A.C."/>
            <person name="Gardiner A."/>
            <person name="Garfield D.A."/>
            <person name="Garvin B.E."/>
            <person name="Gibson G."/>
            <person name="Gilbert D."/>
            <person name="Gnerre S."/>
            <person name="Godfrey J."/>
            <person name="Good R."/>
            <person name="Gotea V."/>
            <person name="Gravely B."/>
            <person name="Greenberg A.J."/>
            <person name="Griffiths-Jones S."/>
            <person name="Gross S."/>
            <person name="Guigo R."/>
            <person name="Gustafson E.A."/>
            <person name="Haerty W."/>
            <person name="Hahn M.W."/>
            <person name="Halligan D.L."/>
            <person name="Halpern A.L."/>
            <person name="Halter G.M."/>
            <person name="Han M.V."/>
            <person name="Heger A."/>
            <person name="Hillier L."/>
            <person name="Hinrichs A.S."/>
            <person name="Holmes I."/>
            <person name="Hoskins R.A."/>
            <person name="Hubisz M.J."/>
            <person name="Hultmark D."/>
            <person name="Huntley M.A."/>
            <person name="Jaffe D.B."/>
            <person name="Jagadeeshan S."/>
            <person name="Jeck W.R."/>
            <person name="Johnson J."/>
            <person name="Jones C.D."/>
            <person name="Jordan W.C."/>
            <person name="Karpen G.H."/>
            <person name="Kataoka E."/>
            <person name="Keightley P.D."/>
            <person name="Kheradpour P."/>
            <person name="Kirkness E.F."/>
            <person name="Koerich L.B."/>
            <person name="Kristiansen K."/>
            <person name="Kudrna D."/>
            <person name="Kulathinal R.J."/>
            <person name="Kumar S."/>
            <person name="Kwok R."/>
            <person name="Lander E."/>
            <person name="Langley C.H."/>
            <person name="Lapoint R."/>
            <person name="Lazzaro B.P."/>
            <person name="Lee S.J."/>
            <person name="Levesque L."/>
            <person name="Li R."/>
            <person name="Lin C.F."/>
            <person name="Lin M.F."/>
            <person name="Lindblad-Toh K."/>
            <person name="Llopart A."/>
            <person name="Long M."/>
            <person name="Low L."/>
            <person name="Lozovsky E."/>
            <person name="Lu J."/>
            <person name="Luo M."/>
            <person name="Machado C.A."/>
            <person name="Makalowski W."/>
            <person name="Marzo M."/>
            <person name="Matsuda M."/>
            <person name="Matzkin L."/>
            <person name="McAllister B."/>
            <person name="McBride C.S."/>
            <person name="McKernan B."/>
            <person name="McKernan K."/>
            <person name="Mendez-Lago M."/>
            <person name="Minx P."/>
            <person name="Mollenhauer M.U."/>
            <person name="Montooth K."/>
            <person name="Mount S.M."/>
            <person name="Mu X."/>
            <person name="Myers E."/>
            <person name="Negre B."/>
            <person name="Newfeld S."/>
            <person name="Nielsen R."/>
            <person name="Noor M.A."/>
            <person name="O'Grady P."/>
            <person name="Pachter L."/>
            <person name="Papaceit M."/>
            <person name="Parisi M.J."/>
            <person name="Parisi M."/>
            <person name="Parts L."/>
            <person name="Pedersen J.S."/>
            <person name="Pesole G."/>
            <person name="Phillippy A.M."/>
            <person name="Ponting C.P."/>
            <person name="Pop M."/>
            <person name="Porcelli D."/>
            <person name="Powell J.R."/>
            <person name="Prohaska S."/>
            <person name="Pruitt K."/>
            <person name="Puig M."/>
            <person name="Quesneville H."/>
            <person name="Ram K.R."/>
            <person name="Rand D."/>
            <person name="Rasmussen M.D."/>
            <person name="Reed L.K."/>
            <person name="Reenan R."/>
            <person name="Reily A."/>
            <person name="Remington K.A."/>
            <person name="Rieger T.T."/>
            <person name="Ritchie M.G."/>
            <person name="Robin C."/>
            <person name="Rogers Y.H."/>
            <person name="Rohde C."/>
            <person name="Rozas J."/>
            <person name="Rubenfield M.J."/>
            <person name="Ruiz A."/>
            <person name="Russo S."/>
            <person name="Salzberg S.L."/>
            <person name="Sanchez-Gracia A."/>
            <person name="Saranga D.J."/>
            <person name="Sato H."/>
            <person name="Schaeffer S.W."/>
            <person name="Schatz M.C."/>
            <person name="Schlenke T."/>
            <person name="Schwartz R."/>
            <person name="Segarra C."/>
            <person name="Singh R.S."/>
            <person name="Sirot L."/>
            <person name="Sirota M."/>
            <person name="Sisneros N.B."/>
            <person name="Smith C.D."/>
            <person name="Smith T.F."/>
            <person name="Spieth J."/>
            <person name="Stage D.E."/>
            <person name="Stark A."/>
            <person name="Stephan W."/>
            <person name="Strausberg R.L."/>
            <person name="Strempel S."/>
            <person name="Sturgill D."/>
            <person name="Sutton G."/>
            <person name="Sutton G.G."/>
            <person name="Tao W."/>
            <person name="Teichmann S."/>
            <person name="Tobari Y.N."/>
            <person name="Tomimura Y."/>
            <person name="Tsolas J.M."/>
            <person name="Valente V.L."/>
            <person name="Venter E."/>
            <person name="Venter J.C."/>
            <person name="Vicario S."/>
            <person name="Vieira F.G."/>
            <person name="Vilella A.J."/>
            <person name="Villasante A."/>
            <person name="Walenz B."/>
            <person name="Wang J."/>
            <person name="Wasserman M."/>
            <person name="Watts T."/>
            <person name="Wilson D."/>
            <person name="Wilson R.K."/>
            <person name="Wing R.A."/>
            <person name="Wolfner M.F."/>
            <person name="Wong A."/>
            <person name="Wong G.K."/>
            <person name="Wu C.I."/>
            <person name="Wu G."/>
            <person name="Yamamoto D."/>
            <person name="Yang H.P."/>
            <person name="Yang S.P."/>
            <person name="Yorke J.A."/>
            <person name="Yoshida K."/>
            <person name="Zdobnov E."/>
            <person name="Zhang P."/>
            <person name="Zhang Y."/>
            <person name="Zimin A.V."/>
            <person name="Baldwin J."/>
            <person name="Abdouelleil A."/>
            <person name="Abdulkadir J."/>
            <person name="Abebe A."/>
            <person name="Abera B."/>
            <person name="Abreu J."/>
            <person name="Acer S.C."/>
            <person name="Aftuck L."/>
            <person name="Alexander A."/>
            <person name="An P."/>
            <person name="Anderson E."/>
            <person name="Anderson S."/>
            <person name="Arachi H."/>
            <person name="Azer M."/>
            <person name="Bachantsang P."/>
            <person name="Barry A."/>
            <person name="Bayul T."/>
            <person name="Berlin A."/>
            <person name="Bessette D."/>
            <person name="Bloom T."/>
            <person name="Blye J."/>
            <person name="Boguslavskiy L."/>
            <person name="Bonnet C."/>
            <person name="Boukhgalter B."/>
            <person name="Bourzgui I."/>
            <person name="Brown A."/>
            <person name="Cahill P."/>
            <person name="Channer S."/>
            <person name="Cheshatsang Y."/>
            <person name="Chuda L."/>
            <person name="Citroen M."/>
            <person name="Collymore A."/>
            <person name="Cooke P."/>
            <person name="Costello M."/>
            <person name="D'Aco K."/>
            <person name="Daza R."/>
            <person name="De Haan G."/>
            <person name="DeGray S."/>
            <person name="DeMaso C."/>
            <person name="Dhargay N."/>
            <person name="Dooley K."/>
            <person name="Dooley E."/>
            <person name="Doricent M."/>
            <person name="Dorje P."/>
            <person name="Dorjee K."/>
            <person name="Dupes A."/>
            <person name="Elong R."/>
            <person name="Falk J."/>
            <person name="Farina A."/>
            <person name="Faro S."/>
            <person name="Ferguson D."/>
            <person name="Fisher S."/>
            <person name="Foley C.D."/>
            <person name="Franke A."/>
            <person name="Friedrich D."/>
            <person name="Gadbois L."/>
            <person name="Gearin G."/>
            <person name="Gearin C.R."/>
            <person name="Giannoukos G."/>
            <person name="Goode T."/>
            <person name="Graham J."/>
            <person name="Grandbois E."/>
            <person name="Grewal S."/>
            <person name="Gyaltsen K."/>
            <person name="Hafez N."/>
            <person name="Hagos B."/>
            <person name="Hall J."/>
            <person name="Henson C."/>
            <person name="Hollinger A."/>
            <person name="Honan T."/>
            <person name="Huard M.D."/>
            <person name="Hughes L."/>
            <person name="Hurhula B."/>
            <person name="Husby M.E."/>
            <person name="Kamat A."/>
            <person name="Kanga B."/>
            <person name="Kashin S."/>
            <person name="Khazanovich D."/>
            <person name="Kisner P."/>
            <person name="Lance K."/>
            <person name="Lara M."/>
            <person name="Lee W."/>
            <person name="Lennon N."/>
            <person name="Letendre F."/>
            <person name="LeVine R."/>
            <person name="Lipovsky A."/>
            <person name="Liu X."/>
            <person name="Liu J."/>
            <person name="Liu S."/>
            <person name="Lokyitsang T."/>
            <person name="Lokyitsang Y."/>
            <person name="Lubonja R."/>
            <person name="Lui A."/>
            <person name="MacDonald P."/>
            <person name="Magnisalis V."/>
            <person name="Maru K."/>
            <person name="Matthews C."/>
            <person name="McCusker W."/>
            <person name="McDonough S."/>
            <person name="Mehta T."/>
            <person name="Meldrim J."/>
            <person name="Meneus L."/>
            <person name="Mihai O."/>
            <person name="Mihalev A."/>
            <person name="Mihova T."/>
            <person name="Mittelman R."/>
            <person name="Mlenga V."/>
            <person name="Montmayeur A."/>
            <person name="Mulrain L."/>
            <person name="Navidi A."/>
            <person name="Naylor J."/>
            <person name="Negash T."/>
            <person name="Nguyen T."/>
            <person name="Nguyen N."/>
            <person name="Nicol R."/>
            <person name="Norbu C."/>
            <person name="Norbu N."/>
            <person name="Novod N."/>
            <person name="O'Neill B."/>
            <person name="Osman S."/>
            <person name="Markiewicz E."/>
            <person name="Oyono O.L."/>
            <person name="Patti C."/>
            <person name="Phunkhang P."/>
            <person name="Pierre F."/>
            <person name="Priest M."/>
            <person name="Raghuraman S."/>
            <person name="Rege F."/>
            <person name="Reyes R."/>
            <person name="Rise C."/>
            <person name="Rogov P."/>
            <person name="Ross K."/>
            <person name="Ryan E."/>
            <person name="Settipalli S."/>
            <person name="Shea T."/>
            <person name="Sherpa N."/>
            <person name="Shi L."/>
            <person name="Shih D."/>
            <person name="Sparrow T."/>
            <person name="Spaulding J."/>
            <person name="Stalker J."/>
            <person name="Stange-Thomann N."/>
            <person name="Stavropoulos S."/>
            <person name="Stone C."/>
            <person name="Strader C."/>
            <person name="Tesfaye S."/>
            <person name="Thomson T."/>
            <person name="Thoulutsang Y."/>
            <person name="Thoulutsang D."/>
            <person name="Topham K."/>
            <person name="Topping I."/>
            <person name="Tsamla T."/>
            <person name="Vassiliev H."/>
            <person name="Vo A."/>
            <person name="Wangchuk T."/>
            <person name="Wangdi T."/>
            <person name="Weiand M."/>
            <person name="Wilkinson J."/>
            <person name="Wilson A."/>
            <person name="Yadav S."/>
            <person name="Young G."/>
            <person name="Yu Q."/>
            <person name="Zembek L."/>
            <person name="Zhong D."/>
            <person name="Zimmer A."/>
            <person name="Zwirko Z."/>
            <person name="Jaffe D.B."/>
            <person name="Alvarez P."/>
            <person name="Brockman W."/>
            <person name="Butler J."/>
            <person name="Chin C."/>
            <person name="Gnerre S."/>
            <person name="Grabherr M."/>
            <person name="Kleber M."/>
            <person name="Mauceli E."/>
            <person name="MacCallum I."/>
        </authorList>
    </citation>
    <scope>NUCLEOTIDE SEQUENCE [LARGE SCALE GENOMIC DNA]</scope>
    <source>
        <strain evidence="2">MSH-3 / Tucson 14011-0111.49</strain>
    </source>
</reference>
<dbReference type="OrthoDB" id="6350415at2759"/>
<evidence type="ECO:0000313" key="2">
    <source>
        <dbReference type="Proteomes" id="UP000008744"/>
    </source>
</evidence>
<accession>B4H3T1</accession>
<name>B4H3T1_DROPE</name>
<dbReference type="STRING" id="7234.B4H3T1"/>
<organism evidence="2">
    <name type="scientific">Drosophila persimilis</name>
    <name type="common">Fruit fly</name>
    <dbReference type="NCBI Taxonomy" id="7234"/>
    <lineage>
        <taxon>Eukaryota</taxon>
        <taxon>Metazoa</taxon>
        <taxon>Ecdysozoa</taxon>
        <taxon>Arthropoda</taxon>
        <taxon>Hexapoda</taxon>
        <taxon>Insecta</taxon>
        <taxon>Pterygota</taxon>
        <taxon>Neoptera</taxon>
        <taxon>Endopterygota</taxon>
        <taxon>Diptera</taxon>
        <taxon>Brachycera</taxon>
        <taxon>Muscomorpha</taxon>
        <taxon>Ephydroidea</taxon>
        <taxon>Drosophilidae</taxon>
        <taxon>Drosophila</taxon>
        <taxon>Sophophora</taxon>
    </lineage>
</organism>
<proteinExistence type="predicted"/>
<protein>
    <submittedName>
        <fullName evidence="1">GL15146</fullName>
    </submittedName>
</protein>
<keyword evidence="2" id="KW-1185">Reference proteome</keyword>
<dbReference type="Proteomes" id="UP000008744">
    <property type="component" value="Unassembled WGS sequence"/>
</dbReference>
<gene>
    <name evidence="1" type="primary">Dper\GL15146</name>
    <name evidence="1" type="ORF">Dper_GL15146</name>
</gene>
<evidence type="ECO:0000313" key="1">
    <source>
        <dbReference type="EMBL" id="EDW31032.1"/>
    </source>
</evidence>
<sequence>MNKITLEIYATAKINLKLSKIFLKRLDEIHRLDSQSGDSMLRLITFQEWIDFLLHGNRLMFANLTALEEEAFGKVISCFQSVNGEQQQTLAENRSCARTSAQS</sequence>
<dbReference type="AlphaFoldDB" id="B4H3T1"/>
<dbReference type="EMBL" id="CH479207">
    <property type="protein sequence ID" value="EDW31032.1"/>
    <property type="molecule type" value="Genomic_DNA"/>
</dbReference>
<dbReference type="HOGENOM" id="CLU_2266494_0_0_1"/>
<dbReference type="PhylomeDB" id="B4H3T1"/>